<sequence length="296" mass="31780">MTDQMPDSPLVKRIVDAARTDPQGAEAGMETAVRKMERWMDERAIDGDRRRQMQERIDQALAEARRQLGADEPAWPDVSGSPDVSAGPEVFDVANDAGRPPEQAGARSFRAGPVGALLGLACILAAAFAWWAGFFPALFPTSADRPLFTLDAGTPITAAADNTIDRSPGDVAFTLRSTAEDPTSGYTTGGAFIALSPEVEDLASGRTVRVTIRAATVADRPSAEFAVAYSTASVGNSGWRKFAPDSRLQSWSFDYTVPKRLQDEGEDYIGIWADTSGTGGGIRIEDIRLQLVEQPD</sequence>
<reference evidence="2 3" key="1">
    <citation type="submission" date="2018-05" db="EMBL/GenBank/DDBJ databases">
        <title>Genomic Encyclopedia of Type Strains, Phase IV (KMG-IV): sequencing the most valuable type-strain genomes for metagenomic binning, comparative biology and taxonomic classification.</title>
        <authorList>
            <person name="Goeker M."/>
        </authorList>
    </citation>
    <scope>NUCLEOTIDE SEQUENCE [LARGE SCALE GENOMIC DNA]</scope>
    <source>
        <strain evidence="2 3">DSM 16791</strain>
    </source>
</reference>
<dbReference type="AlphaFoldDB" id="A0A317PIG0"/>
<name>A0A317PIG0_9HYPH</name>
<keyword evidence="1" id="KW-0812">Transmembrane</keyword>
<keyword evidence="1" id="KW-0472">Membrane</keyword>
<keyword evidence="1" id="KW-1133">Transmembrane helix</keyword>
<dbReference type="Proteomes" id="UP000246352">
    <property type="component" value="Unassembled WGS sequence"/>
</dbReference>
<evidence type="ECO:0000313" key="2">
    <source>
        <dbReference type="EMBL" id="PWW00232.1"/>
    </source>
</evidence>
<protein>
    <submittedName>
        <fullName evidence="2">Uncharacterized protein</fullName>
    </submittedName>
</protein>
<feature type="transmembrane region" description="Helical" evidence="1">
    <location>
        <begin position="117"/>
        <end position="139"/>
    </location>
</feature>
<proteinExistence type="predicted"/>
<dbReference type="RefSeq" id="WP_110032471.1">
    <property type="nucleotide sequence ID" value="NZ_QGTR01000003.1"/>
</dbReference>
<keyword evidence="3" id="KW-1185">Reference proteome</keyword>
<dbReference type="OrthoDB" id="7631247at2"/>
<gene>
    <name evidence="2" type="ORF">DFR52_103434</name>
</gene>
<evidence type="ECO:0000313" key="3">
    <source>
        <dbReference type="Proteomes" id="UP000246352"/>
    </source>
</evidence>
<accession>A0A317PIG0</accession>
<comment type="caution">
    <text evidence="2">The sequence shown here is derived from an EMBL/GenBank/DDBJ whole genome shotgun (WGS) entry which is preliminary data.</text>
</comment>
<dbReference type="EMBL" id="QGTR01000003">
    <property type="protein sequence ID" value="PWW00232.1"/>
    <property type="molecule type" value="Genomic_DNA"/>
</dbReference>
<evidence type="ECO:0000256" key="1">
    <source>
        <dbReference type="SAM" id="Phobius"/>
    </source>
</evidence>
<organism evidence="2 3">
    <name type="scientific">Hoeflea marina</name>
    <dbReference type="NCBI Taxonomy" id="274592"/>
    <lineage>
        <taxon>Bacteria</taxon>
        <taxon>Pseudomonadati</taxon>
        <taxon>Pseudomonadota</taxon>
        <taxon>Alphaproteobacteria</taxon>
        <taxon>Hyphomicrobiales</taxon>
        <taxon>Rhizobiaceae</taxon>
        <taxon>Hoeflea</taxon>
    </lineage>
</organism>